<evidence type="ECO:0000256" key="3">
    <source>
        <dbReference type="ARBA" id="ARBA00022989"/>
    </source>
</evidence>
<feature type="transmembrane region" description="Helical" evidence="6">
    <location>
        <begin position="53"/>
        <end position="73"/>
    </location>
</feature>
<dbReference type="PANTHER" id="PTHR43229">
    <property type="entry name" value="NODULATION PROTEIN J"/>
    <property type="match status" value="1"/>
</dbReference>
<keyword evidence="9" id="KW-1185">Reference proteome</keyword>
<comment type="subcellular location">
    <subcellularLocation>
        <location evidence="6">Cell membrane</location>
        <topology evidence="6">Multi-pass membrane protein</topology>
    </subcellularLocation>
    <subcellularLocation>
        <location evidence="1">Membrane</location>
        <topology evidence="1">Multi-pass membrane protein</topology>
    </subcellularLocation>
</comment>
<evidence type="ECO:0000256" key="1">
    <source>
        <dbReference type="ARBA" id="ARBA00004141"/>
    </source>
</evidence>
<evidence type="ECO:0000313" key="9">
    <source>
        <dbReference type="Proteomes" id="UP000268727"/>
    </source>
</evidence>
<comment type="similarity">
    <text evidence="6">Belongs to the ABC-2 integral membrane protein family.</text>
</comment>
<keyword evidence="6" id="KW-1003">Cell membrane</keyword>
<feature type="transmembrane region" description="Helical" evidence="6">
    <location>
        <begin position="253"/>
        <end position="276"/>
    </location>
</feature>
<evidence type="ECO:0000259" key="7">
    <source>
        <dbReference type="PROSITE" id="PS51012"/>
    </source>
</evidence>
<gene>
    <name evidence="8" type="ORF">EDD40_3238</name>
</gene>
<feature type="transmembrane region" description="Helical" evidence="6">
    <location>
        <begin position="150"/>
        <end position="168"/>
    </location>
</feature>
<dbReference type="PANTHER" id="PTHR43229:SF2">
    <property type="entry name" value="NODULATION PROTEIN J"/>
    <property type="match status" value="1"/>
</dbReference>
<dbReference type="Proteomes" id="UP000268727">
    <property type="component" value="Unassembled WGS sequence"/>
</dbReference>
<dbReference type="InterPro" id="IPR013525">
    <property type="entry name" value="ABC2_TM"/>
</dbReference>
<keyword evidence="6" id="KW-0813">Transport</keyword>
<name>A0A3N1H5Z0_9PSEU</name>
<feature type="transmembrane region" description="Helical" evidence="6">
    <location>
        <begin position="93"/>
        <end position="117"/>
    </location>
</feature>
<dbReference type="GO" id="GO:0043190">
    <property type="term" value="C:ATP-binding cassette (ABC) transporter complex"/>
    <property type="evidence" value="ECO:0007669"/>
    <property type="project" value="InterPro"/>
</dbReference>
<dbReference type="GO" id="GO:0140359">
    <property type="term" value="F:ABC-type transporter activity"/>
    <property type="evidence" value="ECO:0007669"/>
    <property type="project" value="InterPro"/>
</dbReference>
<dbReference type="InterPro" id="IPR000412">
    <property type="entry name" value="ABC_2_transport"/>
</dbReference>
<evidence type="ECO:0000256" key="2">
    <source>
        <dbReference type="ARBA" id="ARBA00022692"/>
    </source>
</evidence>
<dbReference type="PRINTS" id="PR00164">
    <property type="entry name" value="ABC2TRNSPORT"/>
</dbReference>
<dbReference type="PROSITE" id="PS51012">
    <property type="entry name" value="ABC_TM2"/>
    <property type="match status" value="1"/>
</dbReference>
<evidence type="ECO:0000256" key="5">
    <source>
        <dbReference type="ARBA" id="ARBA00023251"/>
    </source>
</evidence>
<sequence>MTDETSTDLSAPARPVARRTGAALLLRVVPPGLYAGRAHVLVERSYLVSTRGWMSVISGFFEPLFFLFSLGYGLGQLVTTVDGPGGPMPYAAFVAPALLAASAMNGAVFEATFNLFFKFKYAKTYDAVLATPLGPVDIALGEATWCLIRGGLYSAGFIAVMLGFGLIGSPWALLALPACLLVALAFAAVGMAAATFMRSWHDFDLVQLAVMPLFLFSTTFYPLSVYPGWLQTVVQWTPLYHAIELMRALTTGYVGWGALTHVAYFAVMVVVGVVVASRRLGKLLLT</sequence>
<dbReference type="RefSeq" id="WP_123743638.1">
    <property type="nucleotide sequence ID" value="NZ_RJKM01000001.1"/>
</dbReference>
<dbReference type="Pfam" id="PF01061">
    <property type="entry name" value="ABC2_membrane"/>
    <property type="match status" value="1"/>
</dbReference>
<organism evidence="8 9">
    <name type="scientific">Saccharothrix texasensis</name>
    <dbReference type="NCBI Taxonomy" id="103734"/>
    <lineage>
        <taxon>Bacteria</taxon>
        <taxon>Bacillati</taxon>
        <taxon>Actinomycetota</taxon>
        <taxon>Actinomycetes</taxon>
        <taxon>Pseudonocardiales</taxon>
        <taxon>Pseudonocardiaceae</taxon>
        <taxon>Saccharothrix</taxon>
    </lineage>
</organism>
<keyword evidence="3 6" id="KW-1133">Transmembrane helix</keyword>
<proteinExistence type="inferred from homology"/>
<protein>
    <recommendedName>
        <fullName evidence="6">Transport permease protein</fullName>
    </recommendedName>
</protein>
<reference evidence="8 9" key="1">
    <citation type="submission" date="2018-11" db="EMBL/GenBank/DDBJ databases">
        <title>Sequencing the genomes of 1000 actinobacteria strains.</title>
        <authorList>
            <person name="Klenk H.-P."/>
        </authorList>
    </citation>
    <scope>NUCLEOTIDE SEQUENCE [LARGE SCALE GENOMIC DNA]</scope>
    <source>
        <strain evidence="8 9">DSM 44231</strain>
    </source>
</reference>
<keyword evidence="4 6" id="KW-0472">Membrane</keyword>
<evidence type="ECO:0000256" key="4">
    <source>
        <dbReference type="ARBA" id="ARBA00023136"/>
    </source>
</evidence>
<dbReference type="InterPro" id="IPR047817">
    <property type="entry name" value="ABC2_TM_bact-type"/>
</dbReference>
<feature type="domain" description="ABC transmembrane type-2" evidence="7">
    <location>
        <begin position="54"/>
        <end position="283"/>
    </location>
</feature>
<keyword evidence="5" id="KW-0046">Antibiotic resistance</keyword>
<evidence type="ECO:0000313" key="8">
    <source>
        <dbReference type="EMBL" id="ROP37908.1"/>
    </source>
</evidence>
<keyword evidence="2 6" id="KW-0812">Transmembrane</keyword>
<dbReference type="PIRSF" id="PIRSF006648">
    <property type="entry name" value="DrrB"/>
    <property type="match status" value="1"/>
</dbReference>
<comment type="caution">
    <text evidence="8">The sequence shown here is derived from an EMBL/GenBank/DDBJ whole genome shotgun (WGS) entry which is preliminary data.</text>
</comment>
<dbReference type="AlphaFoldDB" id="A0A3N1H5Z0"/>
<feature type="transmembrane region" description="Helical" evidence="6">
    <location>
        <begin position="208"/>
        <end position="229"/>
    </location>
</feature>
<dbReference type="OrthoDB" id="9778589at2"/>
<feature type="transmembrane region" description="Helical" evidence="6">
    <location>
        <begin position="174"/>
        <end position="196"/>
    </location>
</feature>
<dbReference type="InterPro" id="IPR051784">
    <property type="entry name" value="Nod_factor_ABC_transporter"/>
</dbReference>
<accession>A0A3N1H5Z0</accession>
<dbReference type="GO" id="GO:0046677">
    <property type="term" value="P:response to antibiotic"/>
    <property type="evidence" value="ECO:0007669"/>
    <property type="project" value="UniProtKB-KW"/>
</dbReference>
<evidence type="ECO:0000256" key="6">
    <source>
        <dbReference type="RuleBase" id="RU361157"/>
    </source>
</evidence>
<dbReference type="EMBL" id="RJKM01000001">
    <property type="protein sequence ID" value="ROP37908.1"/>
    <property type="molecule type" value="Genomic_DNA"/>
</dbReference>